<evidence type="ECO:0000256" key="4">
    <source>
        <dbReference type="ARBA" id="ARBA00023125"/>
    </source>
</evidence>
<accession>A0A6L2K1Y4</accession>
<dbReference type="Pfam" id="PF20451">
    <property type="entry name" value="Calmod_bind_M"/>
    <property type="match status" value="1"/>
</dbReference>
<dbReference type="PANTHER" id="PTHR31713">
    <property type="entry name" value="OS02G0177800 PROTEIN"/>
    <property type="match status" value="1"/>
</dbReference>
<dbReference type="GO" id="GO:0003700">
    <property type="term" value="F:DNA-binding transcription factor activity"/>
    <property type="evidence" value="ECO:0007669"/>
    <property type="project" value="TreeGrafter"/>
</dbReference>
<evidence type="ECO:0000256" key="1">
    <source>
        <dbReference type="ARBA" id="ARBA00004123"/>
    </source>
</evidence>
<dbReference type="Pfam" id="PF00078">
    <property type="entry name" value="RVT_1"/>
    <property type="match status" value="2"/>
</dbReference>
<dbReference type="GO" id="GO:0080142">
    <property type="term" value="P:regulation of salicylic acid biosynthetic process"/>
    <property type="evidence" value="ECO:0007669"/>
    <property type="project" value="TreeGrafter"/>
</dbReference>
<comment type="similarity">
    <text evidence="2">Belongs to the plant ACBP60 protein family.</text>
</comment>
<evidence type="ECO:0000256" key="6">
    <source>
        <dbReference type="ARBA" id="ARBA00023163"/>
    </source>
</evidence>
<feature type="domain" description="Reverse transcriptase" evidence="9">
    <location>
        <begin position="440"/>
        <end position="893"/>
    </location>
</feature>
<dbReference type="GO" id="GO:0043565">
    <property type="term" value="F:sequence-specific DNA binding"/>
    <property type="evidence" value="ECO:0007669"/>
    <property type="project" value="TreeGrafter"/>
</dbReference>
<dbReference type="Pfam" id="PF20452">
    <property type="entry name" value="Calmod_bind_C"/>
    <property type="match status" value="1"/>
</dbReference>
<evidence type="ECO:0000313" key="10">
    <source>
        <dbReference type="EMBL" id="GEU42890.1"/>
    </source>
</evidence>
<dbReference type="CDD" id="cd01650">
    <property type="entry name" value="RT_nLTR_like"/>
    <property type="match status" value="1"/>
</dbReference>
<keyword evidence="7" id="KW-0539">Nucleus</keyword>
<evidence type="ECO:0000256" key="8">
    <source>
        <dbReference type="SAM" id="MobiDB-lite"/>
    </source>
</evidence>
<dbReference type="AlphaFoldDB" id="A0A6L2K1Y4"/>
<evidence type="ECO:0000256" key="7">
    <source>
        <dbReference type="ARBA" id="ARBA00023242"/>
    </source>
</evidence>
<dbReference type="GO" id="GO:0005516">
    <property type="term" value="F:calmodulin binding"/>
    <property type="evidence" value="ECO:0007669"/>
    <property type="project" value="InterPro"/>
</dbReference>
<dbReference type="InterPro" id="IPR046829">
    <property type="entry name" value="Calmod_bind_C"/>
</dbReference>
<dbReference type="EMBL" id="BKCJ010001630">
    <property type="protein sequence ID" value="GEU42890.1"/>
    <property type="molecule type" value="Genomic_DNA"/>
</dbReference>
<name>A0A6L2K1Y4_TANCI</name>
<dbReference type="PROSITE" id="PS50878">
    <property type="entry name" value="RT_POL"/>
    <property type="match status" value="1"/>
</dbReference>
<dbReference type="PANTHER" id="PTHR31713:SF42">
    <property type="entry name" value="PROTEIN SAR DEFICIENT 1"/>
    <property type="match status" value="1"/>
</dbReference>
<dbReference type="GO" id="GO:0005634">
    <property type="term" value="C:nucleus"/>
    <property type="evidence" value="ECO:0007669"/>
    <property type="project" value="UniProtKB-SubCell"/>
</dbReference>
<keyword evidence="3" id="KW-0805">Transcription regulation</keyword>
<comment type="subcellular location">
    <subcellularLocation>
        <location evidence="1">Nucleus</location>
    </subcellularLocation>
</comment>
<proteinExistence type="inferred from homology"/>
<evidence type="ECO:0000256" key="3">
    <source>
        <dbReference type="ARBA" id="ARBA00023015"/>
    </source>
</evidence>
<evidence type="ECO:0000259" key="9">
    <source>
        <dbReference type="PROSITE" id="PS50878"/>
    </source>
</evidence>
<comment type="caution">
    <text evidence="10">The sequence shown here is derived from an EMBL/GenBank/DDBJ whole genome shotgun (WGS) entry which is preliminary data.</text>
</comment>
<feature type="region of interest" description="Disordered" evidence="8">
    <location>
        <begin position="1"/>
        <end position="20"/>
    </location>
</feature>
<dbReference type="InterPro" id="IPR046830">
    <property type="entry name" value="Calmod_bind_M"/>
</dbReference>
<dbReference type="Pfam" id="PF07887">
    <property type="entry name" value="Calmodulin_bind"/>
    <property type="match status" value="1"/>
</dbReference>
<keyword evidence="4" id="KW-0238">DNA-binding</keyword>
<dbReference type="InterPro" id="IPR000477">
    <property type="entry name" value="RT_dom"/>
</dbReference>
<evidence type="ECO:0000256" key="2">
    <source>
        <dbReference type="ARBA" id="ARBA00007214"/>
    </source>
</evidence>
<evidence type="ECO:0000256" key="5">
    <source>
        <dbReference type="ARBA" id="ARBA00023159"/>
    </source>
</evidence>
<dbReference type="InterPro" id="IPR046831">
    <property type="entry name" value="Calmodulin_bind_N"/>
</dbReference>
<organism evidence="10">
    <name type="scientific">Tanacetum cinerariifolium</name>
    <name type="common">Dalmatian daisy</name>
    <name type="synonym">Chrysanthemum cinerariifolium</name>
    <dbReference type="NCBI Taxonomy" id="118510"/>
    <lineage>
        <taxon>Eukaryota</taxon>
        <taxon>Viridiplantae</taxon>
        <taxon>Streptophyta</taxon>
        <taxon>Embryophyta</taxon>
        <taxon>Tracheophyta</taxon>
        <taxon>Spermatophyta</taxon>
        <taxon>Magnoliopsida</taxon>
        <taxon>eudicotyledons</taxon>
        <taxon>Gunneridae</taxon>
        <taxon>Pentapetalae</taxon>
        <taxon>asterids</taxon>
        <taxon>campanulids</taxon>
        <taxon>Asterales</taxon>
        <taxon>Asteraceae</taxon>
        <taxon>Asteroideae</taxon>
        <taxon>Anthemideae</taxon>
        <taxon>Anthemidinae</taxon>
        <taxon>Tanacetum</taxon>
    </lineage>
</organism>
<gene>
    <name evidence="10" type="ORF">Tci_014868</name>
</gene>
<sequence>MSGKRFAEESDSNQYWENERRRRARPSLASAIGEVVKMNFVQNFCTALEPMLRRVVNEEVENGLRRRIPSYSRSSSWRIKAVEPSTMQLKFRKNLTLPIFTGTKILDEDGNPLELYIVDLSHNQESTVSCALKLQIVVLDGDFPSADSNIWTSDEFEKNIVKERRGKRPLLAGDVSVTMRDGVILVGDIELTDNSSWIRSRKFRIAARVVNGATPGLVIREAMTEAFVVKDHRGELYKKHHPPMLEDDVWRLEKIGKDGAFHKKLAANNIKTVQEFLMLSIVNVTKLRTILGLGMSDKMWEVTINHARTFVLTSKIYILRGANNTIFLNPICQVIKAVINGQSLSGKDLSRVNRAYIQKFVEEAYQNWSSLEVVDGPLRDTPLLTQGDRENQYASNYPMTTAIYEEHVMPERQTTELAYTSDQDHAGVMSSSYLYGPVEAYNFSDSTSKGCNSSFVALIPKVMDAKFVNDFRPISLIGSVYKVVTVLANRLAPVIADLIAETQSAFVAGRQILDGPFILDEILHWCKRKNKKAMFFKVDFAKAYDSVRWDFLLEVLEAFGFGRTWCNWIRGTLISAKASILINESPSKEYSCHRGSKNKMISELGAIDKDMDRGIFDDDTVFRRFELKHKLLNVSEMESKDNFQKSKVKWVVEGDENSKFFHGIMNKRRAQLAIRGIFVDGFWETGPGMIKDAFFNHFASRFKEPTNHRFKLNFTFNKKLHQNQMEDLERSVSCDEIRRAVWSCGDNKSPGPDGCNWIWGTLTSAKAYILINGSPSKEYYCHRGLKQGDPLAPYLFILIMESLHLSFNRVVDEGLFKGIQLPGSLSLSHLFYADDVMFIGEWSNENLSGIINILKSFFLASGFYINILKSQLLGVCVPHQVVEQAASLIEASLLSRLIVRFVQPVRKMFATSSSVMIWLSLFFVAYADGGA</sequence>
<protein>
    <submittedName>
        <fullName evidence="10">Protein SAR DEFICIENT 1</fullName>
    </submittedName>
</protein>
<reference evidence="10" key="1">
    <citation type="journal article" date="2019" name="Sci. Rep.">
        <title>Draft genome of Tanacetum cinerariifolium, the natural source of mosquito coil.</title>
        <authorList>
            <person name="Yamashiro T."/>
            <person name="Shiraishi A."/>
            <person name="Satake H."/>
            <person name="Nakayama K."/>
        </authorList>
    </citation>
    <scope>NUCLEOTIDE SEQUENCE</scope>
</reference>
<keyword evidence="5" id="KW-0010">Activator</keyword>
<dbReference type="InterPro" id="IPR012416">
    <property type="entry name" value="CBP60"/>
</dbReference>
<keyword evidence="6" id="KW-0804">Transcription</keyword>